<name>A0A7X2ZS35_9FLAO</name>
<comment type="caution">
    <text evidence="1">The sequence shown here is derived from an EMBL/GenBank/DDBJ whole genome shotgun (WGS) entry which is preliminary data.</text>
</comment>
<keyword evidence="2" id="KW-1185">Reference proteome</keyword>
<dbReference type="Proteomes" id="UP000540519">
    <property type="component" value="Unassembled WGS sequence"/>
</dbReference>
<protein>
    <submittedName>
        <fullName evidence="1">Uncharacterized protein</fullName>
    </submittedName>
</protein>
<organism evidence="1 2">
    <name type="scientific">Zobellia amurskyensis</name>
    <dbReference type="NCBI Taxonomy" id="248905"/>
    <lineage>
        <taxon>Bacteria</taxon>
        <taxon>Pseudomonadati</taxon>
        <taxon>Bacteroidota</taxon>
        <taxon>Flavobacteriia</taxon>
        <taxon>Flavobacteriales</taxon>
        <taxon>Flavobacteriaceae</taxon>
        <taxon>Zobellia</taxon>
    </lineage>
</organism>
<reference evidence="1 2" key="1">
    <citation type="journal article" date="2019" name="Mar. Drugs">
        <title>Comparative Genomics and CAZyme Genome Repertoires of Marine Zobellia amurskyensis KMM 3526(T) and Zobellia laminariae KMM 3676(T).</title>
        <authorList>
            <person name="Chernysheva N."/>
            <person name="Bystritskaya E."/>
            <person name="Stenkova A."/>
            <person name="Golovkin I."/>
            <person name="Nedashkovskaya O."/>
            <person name="Isaeva M."/>
        </authorList>
    </citation>
    <scope>NUCLEOTIDE SEQUENCE [LARGE SCALE GENOMIC DNA]</scope>
    <source>
        <strain evidence="1 2">KMM 3526</strain>
    </source>
</reference>
<proteinExistence type="predicted"/>
<dbReference type="AlphaFoldDB" id="A0A7X2ZS35"/>
<dbReference type="EMBL" id="RCNR01000008">
    <property type="protein sequence ID" value="MUH35381.1"/>
    <property type="molecule type" value="Genomic_DNA"/>
</dbReference>
<sequence>MCLTVRGDIFRKAQPTEGKIAVTSRIYDSCVWLSKVGSKVDKSNRALFKIAAYADRFGK</sequence>
<evidence type="ECO:0000313" key="1">
    <source>
        <dbReference type="EMBL" id="MUH35381.1"/>
    </source>
</evidence>
<gene>
    <name evidence="1" type="ORF">D9O36_05980</name>
</gene>
<accession>A0A7X2ZS35</accession>
<evidence type="ECO:0000313" key="2">
    <source>
        <dbReference type="Proteomes" id="UP000540519"/>
    </source>
</evidence>